<evidence type="ECO:0000313" key="2">
    <source>
        <dbReference type="Proteomes" id="UP001596004"/>
    </source>
</evidence>
<name>A0ABV9CEN5_9ACTN</name>
<dbReference type="SUPFAM" id="SSF53850">
    <property type="entry name" value="Periplasmic binding protein-like II"/>
    <property type="match status" value="1"/>
</dbReference>
<accession>A0ABV9CEN5</accession>
<dbReference type="Proteomes" id="UP001596004">
    <property type="component" value="Unassembled WGS sequence"/>
</dbReference>
<proteinExistence type="predicted"/>
<organism evidence="1 2">
    <name type="scientific">Sphaerisporangium dianthi</name>
    <dbReference type="NCBI Taxonomy" id="1436120"/>
    <lineage>
        <taxon>Bacteria</taxon>
        <taxon>Bacillati</taxon>
        <taxon>Actinomycetota</taxon>
        <taxon>Actinomycetes</taxon>
        <taxon>Streptosporangiales</taxon>
        <taxon>Streptosporangiaceae</taxon>
        <taxon>Sphaerisporangium</taxon>
    </lineage>
</organism>
<sequence length="210" mass="22670">MEQLGWMEIDTPSRVVLKEIGTLGPPGTSSETAAELLWEKLSELPSEPQLSLYDTYEGACDALLNRDVSHFIVANAYRAVNEFYMDTRLALAAVFIMDTPLYGLAKSRGNDDLPVRPSIATHPAPAPLIAQLLPAPFAPGKVMIMNSTSAAALAARGGSSDLALTTAPAVESYGLEFISRTRPIRMVWSVFVLDDAAPDIPRENADVVPR</sequence>
<gene>
    <name evidence="1" type="ORF">ACFO60_10060</name>
</gene>
<protein>
    <recommendedName>
        <fullName evidence="3">Prephenate dehydratase</fullName>
    </recommendedName>
</protein>
<evidence type="ECO:0000313" key="1">
    <source>
        <dbReference type="EMBL" id="MFC4531105.1"/>
    </source>
</evidence>
<dbReference type="EMBL" id="JBHSFP010000005">
    <property type="protein sequence ID" value="MFC4531105.1"/>
    <property type="molecule type" value="Genomic_DNA"/>
</dbReference>
<comment type="caution">
    <text evidence="1">The sequence shown here is derived from an EMBL/GenBank/DDBJ whole genome shotgun (WGS) entry which is preliminary data.</text>
</comment>
<evidence type="ECO:0008006" key="3">
    <source>
        <dbReference type="Google" id="ProtNLM"/>
    </source>
</evidence>
<reference evidence="2" key="1">
    <citation type="journal article" date="2019" name="Int. J. Syst. Evol. Microbiol.">
        <title>The Global Catalogue of Microorganisms (GCM) 10K type strain sequencing project: providing services to taxonomists for standard genome sequencing and annotation.</title>
        <authorList>
            <consortium name="The Broad Institute Genomics Platform"/>
            <consortium name="The Broad Institute Genome Sequencing Center for Infectious Disease"/>
            <person name="Wu L."/>
            <person name="Ma J."/>
        </authorList>
    </citation>
    <scope>NUCLEOTIDE SEQUENCE [LARGE SCALE GENOMIC DNA]</scope>
    <source>
        <strain evidence="2">CGMCC 4.7132</strain>
    </source>
</reference>
<keyword evidence="2" id="KW-1185">Reference proteome</keyword>
<dbReference type="RefSeq" id="WP_380839426.1">
    <property type="nucleotide sequence ID" value="NZ_JBHSFP010000005.1"/>
</dbReference>